<evidence type="ECO:0000313" key="1">
    <source>
        <dbReference type="EMBL" id="CEG43063.1"/>
    </source>
</evidence>
<accession>A0A0P1AP98</accession>
<protein>
    <submittedName>
        <fullName evidence="1">Uncharacterized protein</fullName>
    </submittedName>
</protein>
<organism evidence="1 2">
    <name type="scientific">Plasmopara halstedii</name>
    <name type="common">Downy mildew of sunflower</name>
    <dbReference type="NCBI Taxonomy" id="4781"/>
    <lineage>
        <taxon>Eukaryota</taxon>
        <taxon>Sar</taxon>
        <taxon>Stramenopiles</taxon>
        <taxon>Oomycota</taxon>
        <taxon>Peronosporomycetes</taxon>
        <taxon>Peronosporales</taxon>
        <taxon>Peronosporaceae</taxon>
        <taxon>Plasmopara</taxon>
    </lineage>
</organism>
<dbReference type="EMBL" id="CCYD01000653">
    <property type="protein sequence ID" value="CEG43063.1"/>
    <property type="molecule type" value="Genomic_DNA"/>
</dbReference>
<evidence type="ECO:0000313" key="2">
    <source>
        <dbReference type="Proteomes" id="UP000054928"/>
    </source>
</evidence>
<dbReference type="RefSeq" id="XP_024579432.1">
    <property type="nucleotide sequence ID" value="XM_024729012.1"/>
</dbReference>
<dbReference type="GeneID" id="36409732"/>
<dbReference type="Proteomes" id="UP000054928">
    <property type="component" value="Unassembled WGS sequence"/>
</dbReference>
<proteinExistence type="predicted"/>
<dbReference type="AlphaFoldDB" id="A0A0P1AP98"/>
<sequence>MARMSTTTVSIARRRWKTCLIYLRLIATKVDMMTNAARKAMLRFDDLHLSASLVSYNHTTLAKIITMNSM</sequence>
<name>A0A0P1AP98_PLAHL</name>
<keyword evidence="2" id="KW-1185">Reference proteome</keyword>
<reference evidence="2" key="1">
    <citation type="submission" date="2014-09" db="EMBL/GenBank/DDBJ databases">
        <authorList>
            <person name="Sharma Rahul"/>
            <person name="Thines Marco"/>
        </authorList>
    </citation>
    <scope>NUCLEOTIDE SEQUENCE [LARGE SCALE GENOMIC DNA]</scope>
</reference>